<feature type="signal peptide" evidence="2">
    <location>
        <begin position="1"/>
        <end position="22"/>
    </location>
</feature>
<keyword evidence="2" id="KW-0732">Signal</keyword>
<organism evidence="3 4">
    <name type="scientific">Symmachiella dynata</name>
    <dbReference type="NCBI Taxonomy" id="2527995"/>
    <lineage>
        <taxon>Bacteria</taxon>
        <taxon>Pseudomonadati</taxon>
        <taxon>Planctomycetota</taxon>
        <taxon>Planctomycetia</taxon>
        <taxon>Planctomycetales</taxon>
        <taxon>Planctomycetaceae</taxon>
        <taxon>Symmachiella</taxon>
    </lineage>
</organism>
<reference evidence="3 4" key="1">
    <citation type="submission" date="2019-02" db="EMBL/GenBank/DDBJ databases">
        <title>Deep-cultivation of Planctomycetes and their phenomic and genomic characterization uncovers novel biology.</title>
        <authorList>
            <person name="Wiegand S."/>
            <person name="Jogler M."/>
            <person name="Boedeker C."/>
            <person name="Pinto D."/>
            <person name="Vollmers J."/>
            <person name="Rivas-Marin E."/>
            <person name="Kohn T."/>
            <person name="Peeters S.H."/>
            <person name="Heuer A."/>
            <person name="Rast P."/>
            <person name="Oberbeckmann S."/>
            <person name="Bunk B."/>
            <person name="Jeske O."/>
            <person name="Meyerdierks A."/>
            <person name="Storesund J.E."/>
            <person name="Kallscheuer N."/>
            <person name="Luecker S."/>
            <person name="Lage O.M."/>
            <person name="Pohl T."/>
            <person name="Merkel B.J."/>
            <person name="Hornburger P."/>
            <person name="Mueller R.-W."/>
            <person name="Bruemmer F."/>
            <person name="Labrenz M."/>
            <person name="Spormann A.M."/>
            <person name="Op den Camp H."/>
            <person name="Overmann J."/>
            <person name="Amann R."/>
            <person name="Jetten M.S.M."/>
            <person name="Mascher T."/>
            <person name="Medema M.H."/>
            <person name="Devos D.P."/>
            <person name="Kaster A.-K."/>
            <person name="Ovreas L."/>
            <person name="Rohde M."/>
            <person name="Galperin M.Y."/>
            <person name="Jogler C."/>
        </authorList>
    </citation>
    <scope>NUCLEOTIDE SEQUENCE [LARGE SCALE GENOMIC DNA]</scope>
    <source>
        <strain evidence="3 4">Mal52</strain>
    </source>
</reference>
<feature type="compositionally biased region" description="Basic residues" evidence="1">
    <location>
        <begin position="130"/>
        <end position="176"/>
    </location>
</feature>
<proteinExistence type="predicted"/>
<feature type="compositionally biased region" description="Gly residues" evidence="1">
    <location>
        <begin position="31"/>
        <end position="95"/>
    </location>
</feature>
<evidence type="ECO:0000256" key="2">
    <source>
        <dbReference type="SAM" id="SignalP"/>
    </source>
</evidence>
<sequence length="552" mass="59506" precursor="true">MKTFQKTLIVASLALTMTFASSLEDAQARGRSGGGSRGGSRGGFSRGGGSRGGSSRGGFSRGGSSRGGSRGGFNRGGSSRGGSSRGGFNRGGSRGGLNSRGPSQGGRHNGGIQNGGRHKGGSHIGGNKNGGRHNKGGLKKGGRHIGGRHSGGHHKGGHHKGHWKHGKHHHKHGKGFGKWHGGHFGHRRGHRHHHHGWGFGHRRHRRYFGWGFGLYTSFVNVGPTYTYCNPYCVANVTSVYDYNQPLEVAGEDPQLSDVASNYFAEAREAFYAGDLKTAMDKIELAIKEMPSNSDLHQFRSLVLFSMKQYGQAAASAHVALTAGPGWNWDTLKSLYPSADIYTARLRALEETRDQNKQDPAIRFLLAYHYLMLNHIESAAKELTQVVALEPRDELAAKMLGTITGQEVETQQPAQYQQPAEQSQTSVETNSSGLGALSNAGNSGPASTEPVQQPQEAKLPEPAKIVGEFRASPAEGIEFQFVLNADKTFVWTFQSKDETSSFEGTYTVSGNELTLVRKKDGDKLVGIMTPTEKGFDFKIQGGDPQDPGLKFTK</sequence>
<dbReference type="AlphaFoldDB" id="A0A517ZY99"/>
<feature type="compositionally biased region" description="Polar residues" evidence="1">
    <location>
        <begin position="426"/>
        <end position="454"/>
    </location>
</feature>
<dbReference type="EMBL" id="CP036276">
    <property type="protein sequence ID" value="QDU47452.1"/>
    <property type="molecule type" value="Genomic_DNA"/>
</dbReference>
<evidence type="ECO:0008006" key="5">
    <source>
        <dbReference type="Google" id="ProtNLM"/>
    </source>
</evidence>
<feature type="compositionally biased region" description="Gly residues" evidence="1">
    <location>
        <begin position="103"/>
        <end position="114"/>
    </location>
</feature>
<name>A0A517ZY99_9PLAN</name>
<dbReference type="RefSeq" id="WP_145380268.1">
    <property type="nucleotide sequence ID" value="NZ_CP036276.1"/>
</dbReference>
<dbReference type="Proteomes" id="UP000319383">
    <property type="component" value="Chromosome"/>
</dbReference>
<dbReference type="Gene3D" id="1.25.40.10">
    <property type="entry name" value="Tetratricopeptide repeat domain"/>
    <property type="match status" value="1"/>
</dbReference>
<feature type="chain" id="PRO_5021996646" description="Tetratricopeptide repeat protein" evidence="2">
    <location>
        <begin position="23"/>
        <end position="552"/>
    </location>
</feature>
<dbReference type="KEGG" id="sdyn:Mal52_59830"/>
<gene>
    <name evidence="3" type="ORF">Mal52_59830</name>
</gene>
<evidence type="ECO:0000313" key="4">
    <source>
        <dbReference type="Proteomes" id="UP000319383"/>
    </source>
</evidence>
<keyword evidence="4" id="KW-1185">Reference proteome</keyword>
<evidence type="ECO:0000313" key="3">
    <source>
        <dbReference type="EMBL" id="QDU47452.1"/>
    </source>
</evidence>
<accession>A0A517ZY99</accession>
<dbReference type="InterPro" id="IPR011990">
    <property type="entry name" value="TPR-like_helical_dom_sf"/>
</dbReference>
<feature type="region of interest" description="Disordered" evidence="1">
    <location>
        <begin position="408"/>
        <end position="457"/>
    </location>
</feature>
<evidence type="ECO:0000256" key="1">
    <source>
        <dbReference type="SAM" id="MobiDB-lite"/>
    </source>
</evidence>
<feature type="region of interest" description="Disordered" evidence="1">
    <location>
        <begin position="27"/>
        <end position="176"/>
    </location>
</feature>
<dbReference type="SUPFAM" id="SSF48452">
    <property type="entry name" value="TPR-like"/>
    <property type="match status" value="1"/>
</dbReference>
<protein>
    <recommendedName>
        <fullName evidence="5">Tetratricopeptide repeat protein</fullName>
    </recommendedName>
</protein>
<feature type="compositionally biased region" description="Low complexity" evidence="1">
    <location>
        <begin position="408"/>
        <end position="425"/>
    </location>
</feature>